<reference evidence="3 4" key="1">
    <citation type="submission" date="2019-01" db="EMBL/GenBank/DDBJ databases">
        <title>Genomes sequencing and comparative genomics of infectious freshwater microsporidia, Cucumispora dikerogammari and Thelohania contejeani.</title>
        <authorList>
            <person name="Cormier A."/>
            <person name="Giraud I."/>
            <person name="Wattier R."/>
            <person name="Teixeira M."/>
            <person name="Grandjean F."/>
            <person name="Rigaud T."/>
            <person name="Cordaux R."/>
        </authorList>
    </citation>
    <scope>NUCLEOTIDE SEQUENCE [LARGE SCALE GENOMIC DNA]</scope>
    <source>
        <strain evidence="3">T1</strain>
        <tissue evidence="3">Spores</tissue>
    </source>
</reference>
<evidence type="ECO:0000256" key="1">
    <source>
        <dbReference type="RuleBase" id="RU365086"/>
    </source>
</evidence>
<comment type="similarity">
    <text evidence="1">Belongs to the acetyltransferase family. GNA1 subfamily.</text>
</comment>
<dbReference type="Proteomes" id="UP001516464">
    <property type="component" value="Unassembled WGS sequence"/>
</dbReference>
<comment type="pathway">
    <text evidence="1">Nucleotide-sugar biosynthesis; UDP-N-acetyl-alpha-D-glucosamine biosynthesis; N-acetyl-alpha-D-glucosamine 1-phosphate from alpha-D-glucosamine 6-phosphate (route I): step 1/2.</text>
</comment>
<dbReference type="EMBL" id="SBIQ01000096">
    <property type="protein sequence ID" value="KAF7683344.1"/>
    <property type="molecule type" value="Genomic_DNA"/>
</dbReference>
<feature type="domain" description="N-acetyltransferase" evidence="2">
    <location>
        <begin position="5"/>
        <end position="147"/>
    </location>
</feature>
<dbReference type="InterPro" id="IPR039143">
    <property type="entry name" value="GNPNAT1-like"/>
</dbReference>
<protein>
    <recommendedName>
        <fullName evidence="1">Glucosamine 6-phosphate N-acetyltransferase</fullName>
        <ecNumber evidence="1">2.3.1.4</ecNumber>
    </recommendedName>
</protein>
<dbReference type="Pfam" id="PF00583">
    <property type="entry name" value="Acetyltransf_1"/>
    <property type="match status" value="1"/>
</dbReference>
<dbReference type="Gene3D" id="3.40.630.30">
    <property type="match status" value="1"/>
</dbReference>
<dbReference type="PANTHER" id="PTHR13355:SF11">
    <property type="entry name" value="GLUCOSAMINE 6-PHOSPHATE N-ACETYLTRANSFERASE"/>
    <property type="match status" value="1"/>
</dbReference>
<dbReference type="InterPro" id="IPR016181">
    <property type="entry name" value="Acyl_CoA_acyltransferase"/>
</dbReference>
<keyword evidence="1" id="KW-0012">Acyltransferase</keyword>
<organism evidence="3 4">
    <name type="scientific">Astathelohania contejeani</name>
    <dbReference type="NCBI Taxonomy" id="164912"/>
    <lineage>
        <taxon>Eukaryota</taxon>
        <taxon>Fungi</taxon>
        <taxon>Fungi incertae sedis</taxon>
        <taxon>Microsporidia</taxon>
        <taxon>Astathelohaniidae</taxon>
        <taxon>Astathelohania</taxon>
    </lineage>
</organism>
<dbReference type="PANTHER" id="PTHR13355">
    <property type="entry name" value="GLUCOSAMINE 6-PHOSPHATE N-ACETYLTRANSFERASE"/>
    <property type="match status" value="1"/>
</dbReference>
<comment type="caution">
    <text evidence="3">The sequence shown here is derived from an EMBL/GenBank/DDBJ whole genome shotgun (WGS) entry which is preliminary data.</text>
</comment>
<comment type="catalytic activity">
    <reaction evidence="1">
        <text>D-glucosamine 6-phosphate + acetyl-CoA = N-acetyl-D-glucosamine 6-phosphate + CoA + H(+)</text>
        <dbReference type="Rhea" id="RHEA:10292"/>
        <dbReference type="ChEBI" id="CHEBI:15378"/>
        <dbReference type="ChEBI" id="CHEBI:57287"/>
        <dbReference type="ChEBI" id="CHEBI:57288"/>
        <dbReference type="ChEBI" id="CHEBI:57513"/>
        <dbReference type="ChEBI" id="CHEBI:58725"/>
        <dbReference type="EC" id="2.3.1.4"/>
    </reaction>
</comment>
<dbReference type="PROSITE" id="PS51186">
    <property type="entry name" value="GNAT"/>
    <property type="match status" value="1"/>
</dbReference>
<keyword evidence="1" id="KW-0808">Transferase</keyword>
<dbReference type="InterPro" id="IPR000182">
    <property type="entry name" value="GNAT_dom"/>
</dbReference>
<sequence>MESNIVIRKLDVNDYKKGFLECLGFLTKIENVTELEFQEHFRMLQAKGDYLIYVAEDNDIIVGCGTLMIEYKFIRGLAKKGHIEDIVVRDTHRKRGIGINIIKKLLEKSKEIGCYKTALCCKDENIKFYEKCGFKVSEREMVIYHNK</sequence>
<name>A0ABQ7HYZ4_9MICR</name>
<gene>
    <name evidence="3" type="ORF">TCON_1444</name>
</gene>
<accession>A0ABQ7HYZ4</accession>
<evidence type="ECO:0000313" key="3">
    <source>
        <dbReference type="EMBL" id="KAF7683344.1"/>
    </source>
</evidence>
<dbReference type="SUPFAM" id="SSF55729">
    <property type="entry name" value="Acyl-CoA N-acyltransferases (Nat)"/>
    <property type="match status" value="1"/>
</dbReference>
<evidence type="ECO:0000313" key="4">
    <source>
        <dbReference type="Proteomes" id="UP001516464"/>
    </source>
</evidence>
<dbReference type="EC" id="2.3.1.4" evidence="1"/>
<dbReference type="CDD" id="cd04301">
    <property type="entry name" value="NAT_SF"/>
    <property type="match status" value="1"/>
</dbReference>
<proteinExistence type="inferred from homology"/>
<keyword evidence="4" id="KW-1185">Reference proteome</keyword>
<evidence type="ECO:0000259" key="2">
    <source>
        <dbReference type="PROSITE" id="PS51186"/>
    </source>
</evidence>